<dbReference type="InParanoid" id="A0A1D6PW95"/>
<dbReference type="AlphaFoldDB" id="A0A1D6PW95"/>
<dbReference type="InterPro" id="IPR023617">
    <property type="entry name" value="Tyr-tRNA-ligase_arc/euk-type"/>
</dbReference>
<reference evidence="14" key="1">
    <citation type="submission" date="2015-12" db="EMBL/GenBank/DDBJ databases">
        <title>Update maize B73 reference genome by single molecule sequencing technologies.</title>
        <authorList>
            <consortium name="Maize Genome Sequencing Project"/>
            <person name="Ware D."/>
        </authorList>
    </citation>
    <scope>NUCLEOTIDE SEQUENCE</scope>
    <source>
        <tissue evidence="14">Seedling</tissue>
    </source>
</reference>
<gene>
    <name evidence="14" type="ORF">ZEAMMB73_Zm00001d049579</name>
</gene>
<evidence type="ECO:0000256" key="7">
    <source>
        <dbReference type="ARBA" id="ARBA00022741"/>
    </source>
</evidence>
<dbReference type="SMR" id="A0A1D6PW95"/>
<sequence length="395" mass="44384">MDSTPAPEAAPGASSSSPAAAAAAEGLAGGVAAMTLDERFEMLRGIGEECIQEDELRRLLENKPVPICYDGFEPSGRMHIAQGVVKTINVNKMVNAGCKVKIWIADWFAQLNNKMGGDLKKIQTVGRYMIEIWKAAGMNLDGVEFLWSSEEINKRAHEYWPIVMDIARKNNVKRIMRCCQIMGRSDQDDLTAAQIFYPCMQCADIFFLKASIYDAIAFHCLKADICQLGMDQRKVNVLAREYCDDIKRKNKPIILSHHMLPGFKEGQEKMSKSDPSSAIFMEDDEAQVNVKIKQAFCPPKIVEGNPCLEYIKYIVFPWFGRFEVIRKESNGGNKTFTCMNELISDYETGALHPADVKPALAKAINEILQPVRDHFNNNNEAKVLLNTVKKYRVTN</sequence>
<dbReference type="EMBL" id="CM000780">
    <property type="protein sequence ID" value="AQK50837.1"/>
    <property type="molecule type" value="Genomic_DNA"/>
</dbReference>
<evidence type="ECO:0000313" key="14">
    <source>
        <dbReference type="EMBL" id="AQK50837.1"/>
    </source>
</evidence>
<evidence type="ECO:0000256" key="4">
    <source>
        <dbReference type="ARBA" id="ARBA00013160"/>
    </source>
</evidence>
<accession>A0A1D6PW95</accession>
<dbReference type="SUPFAM" id="SSF52374">
    <property type="entry name" value="Nucleotidylyl transferase"/>
    <property type="match status" value="1"/>
</dbReference>
<evidence type="ECO:0000256" key="8">
    <source>
        <dbReference type="ARBA" id="ARBA00022840"/>
    </source>
</evidence>
<keyword evidence="10 13" id="KW-0030">Aminoacyl-tRNA synthetase</keyword>
<dbReference type="InterPro" id="IPR014729">
    <property type="entry name" value="Rossmann-like_a/b/a_fold"/>
</dbReference>
<dbReference type="NCBIfam" id="NF006330">
    <property type="entry name" value="PRK08560.1"/>
    <property type="match status" value="1"/>
</dbReference>
<protein>
    <recommendedName>
        <fullName evidence="4">tyrosine--tRNA ligase</fullName>
        <ecNumber evidence="4">6.1.1.1</ecNumber>
    </recommendedName>
    <alternativeName>
        <fullName evidence="11">Tyrosyl-tRNA synthetase</fullName>
    </alternativeName>
</protein>
<evidence type="ECO:0000256" key="9">
    <source>
        <dbReference type="ARBA" id="ARBA00022917"/>
    </source>
</evidence>
<dbReference type="InterPro" id="IPR002305">
    <property type="entry name" value="aa-tRNA-synth_Ic"/>
</dbReference>
<keyword evidence="5" id="KW-0963">Cytoplasm</keyword>
<comment type="function">
    <text evidence="1">Catalyzes the attachment of tyrosine to tRNA(Tyr) in a two-step reaction: tyrosine is first activated by ATP to form Tyr-AMP and then transferred to the acceptor end of tRNA(Tyr).</text>
</comment>
<dbReference type="OMA" id="RKIHMLA"/>
<dbReference type="ExpressionAtlas" id="A0A1D6PW95">
    <property type="expression patterns" value="baseline and differential"/>
</dbReference>
<keyword evidence="8 13" id="KW-0067">ATP-binding</keyword>
<proteinExistence type="inferred from homology"/>
<evidence type="ECO:0000256" key="6">
    <source>
        <dbReference type="ARBA" id="ARBA00022598"/>
    </source>
</evidence>
<evidence type="ECO:0000256" key="3">
    <source>
        <dbReference type="ARBA" id="ARBA00005594"/>
    </source>
</evidence>
<comment type="catalytic activity">
    <reaction evidence="12">
        <text>tRNA(Tyr) + L-tyrosine + ATP = L-tyrosyl-tRNA(Tyr) + AMP + diphosphate + H(+)</text>
        <dbReference type="Rhea" id="RHEA:10220"/>
        <dbReference type="Rhea" id="RHEA-COMP:9706"/>
        <dbReference type="Rhea" id="RHEA-COMP:9707"/>
        <dbReference type="ChEBI" id="CHEBI:15378"/>
        <dbReference type="ChEBI" id="CHEBI:30616"/>
        <dbReference type="ChEBI" id="CHEBI:33019"/>
        <dbReference type="ChEBI" id="CHEBI:58315"/>
        <dbReference type="ChEBI" id="CHEBI:78442"/>
        <dbReference type="ChEBI" id="CHEBI:78536"/>
        <dbReference type="ChEBI" id="CHEBI:456215"/>
        <dbReference type="EC" id="6.1.1.1"/>
    </reaction>
</comment>
<name>A0A1D6PW95_MAIZE</name>
<evidence type="ECO:0000256" key="10">
    <source>
        <dbReference type="ARBA" id="ARBA00023146"/>
    </source>
</evidence>
<keyword evidence="9 13" id="KW-0648">Protein biosynthesis</keyword>
<dbReference type="Pfam" id="PF00579">
    <property type="entry name" value="tRNA-synt_1b"/>
    <property type="match status" value="1"/>
</dbReference>
<evidence type="ECO:0000256" key="5">
    <source>
        <dbReference type="ARBA" id="ARBA00022490"/>
    </source>
</evidence>
<dbReference type="Gene3D" id="3.40.50.620">
    <property type="entry name" value="HUPs"/>
    <property type="match status" value="2"/>
</dbReference>
<organism evidence="14">
    <name type="scientific">Zea mays</name>
    <name type="common">Maize</name>
    <dbReference type="NCBI Taxonomy" id="4577"/>
    <lineage>
        <taxon>Eukaryota</taxon>
        <taxon>Viridiplantae</taxon>
        <taxon>Streptophyta</taxon>
        <taxon>Embryophyta</taxon>
        <taxon>Tracheophyta</taxon>
        <taxon>Spermatophyta</taxon>
        <taxon>Magnoliopsida</taxon>
        <taxon>Liliopsida</taxon>
        <taxon>Poales</taxon>
        <taxon>Poaceae</taxon>
        <taxon>PACMAD clade</taxon>
        <taxon>Panicoideae</taxon>
        <taxon>Andropogonodae</taxon>
        <taxon>Andropogoneae</taxon>
        <taxon>Tripsacinae</taxon>
        <taxon>Zea</taxon>
    </lineage>
</organism>
<evidence type="ECO:0000256" key="1">
    <source>
        <dbReference type="ARBA" id="ARBA00002025"/>
    </source>
</evidence>
<dbReference type="GO" id="GO:0005524">
    <property type="term" value="F:ATP binding"/>
    <property type="evidence" value="ECO:0007669"/>
    <property type="project" value="UniProtKB-KW"/>
</dbReference>
<dbReference type="EC" id="6.1.1.1" evidence="4"/>
<keyword evidence="7 13" id="KW-0547">Nucleotide-binding</keyword>
<comment type="subcellular location">
    <subcellularLocation>
        <location evidence="2">Cytoplasm</location>
        <location evidence="2">Cytosol</location>
    </subcellularLocation>
</comment>
<dbReference type="FunCoup" id="A0A1D6PW95">
    <property type="interactions" value="3298"/>
</dbReference>
<evidence type="ECO:0000256" key="12">
    <source>
        <dbReference type="ARBA" id="ARBA00048248"/>
    </source>
</evidence>
<dbReference type="PANTHER" id="PTHR46264">
    <property type="entry name" value="TYROSINE-TRNA LIGASE"/>
    <property type="match status" value="1"/>
</dbReference>
<evidence type="ECO:0000256" key="11">
    <source>
        <dbReference type="ARBA" id="ARBA00033323"/>
    </source>
</evidence>
<dbReference type="FunFam" id="3.40.50.620:FF:000085">
    <property type="entry name" value="Tyrosine--tRNA ligase 1 cytoplasmic"/>
    <property type="match status" value="1"/>
</dbReference>
<dbReference type="PIRSF" id="PIRSF006588">
    <property type="entry name" value="TyrRS_arch_euk"/>
    <property type="match status" value="1"/>
</dbReference>
<dbReference type="GO" id="GO:0004831">
    <property type="term" value="F:tyrosine-tRNA ligase activity"/>
    <property type="evidence" value="ECO:0007669"/>
    <property type="project" value="UniProtKB-EC"/>
</dbReference>
<dbReference type="InterPro" id="IPR050489">
    <property type="entry name" value="Tyr-tRNA_synthase"/>
</dbReference>
<dbReference type="PANTHER" id="PTHR46264:SF4">
    <property type="entry name" value="TYROSINE--TRNA LIGASE, CYTOPLASMIC"/>
    <property type="match status" value="1"/>
</dbReference>
<dbReference type="FunFam" id="3.40.50.620:FF:000103">
    <property type="entry name" value="tyrosine--tRNA ligase 1, cytoplasmic"/>
    <property type="match status" value="1"/>
</dbReference>
<evidence type="ECO:0000256" key="13">
    <source>
        <dbReference type="RuleBase" id="RU363036"/>
    </source>
</evidence>
<dbReference type="GO" id="GO:0005829">
    <property type="term" value="C:cytosol"/>
    <property type="evidence" value="ECO:0007669"/>
    <property type="project" value="UniProtKB-SubCell"/>
</dbReference>
<dbReference type="STRING" id="4577.A0A1D6PW95"/>
<dbReference type="GO" id="GO:0006418">
    <property type="term" value="P:tRNA aminoacylation for protein translation"/>
    <property type="evidence" value="ECO:0007669"/>
    <property type="project" value="InterPro"/>
</dbReference>
<comment type="similarity">
    <text evidence="3 13">Belongs to the class-I aminoacyl-tRNA synthetase family.</text>
</comment>
<keyword evidence="6 13" id="KW-0436">Ligase</keyword>
<evidence type="ECO:0000256" key="2">
    <source>
        <dbReference type="ARBA" id="ARBA00004514"/>
    </source>
</evidence>